<feature type="compositionally biased region" description="Basic and acidic residues" evidence="1">
    <location>
        <begin position="1"/>
        <end position="16"/>
    </location>
</feature>
<dbReference type="AlphaFoldDB" id="A0AAV9G397"/>
<dbReference type="Proteomes" id="UP001321760">
    <property type="component" value="Unassembled WGS sequence"/>
</dbReference>
<feature type="region of interest" description="Disordered" evidence="1">
    <location>
        <begin position="188"/>
        <end position="210"/>
    </location>
</feature>
<name>A0AAV9G397_9PEZI</name>
<comment type="caution">
    <text evidence="2">The sequence shown here is derived from an EMBL/GenBank/DDBJ whole genome shotgun (WGS) entry which is preliminary data.</text>
</comment>
<evidence type="ECO:0000313" key="2">
    <source>
        <dbReference type="EMBL" id="KAK4442530.1"/>
    </source>
</evidence>
<reference evidence="2" key="2">
    <citation type="submission" date="2023-05" db="EMBL/GenBank/DDBJ databases">
        <authorList>
            <consortium name="Lawrence Berkeley National Laboratory"/>
            <person name="Steindorff A."/>
            <person name="Hensen N."/>
            <person name="Bonometti L."/>
            <person name="Westerberg I."/>
            <person name="Brannstrom I.O."/>
            <person name="Guillou S."/>
            <person name="Cros-Aarteil S."/>
            <person name="Calhoun S."/>
            <person name="Haridas S."/>
            <person name="Kuo A."/>
            <person name="Mondo S."/>
            <person name="Pangilinan J."/>
            <person name="Riley R."/>
            <person name="Labutti K."/>
            <person name="Andreopoulos B."/>
            <person name="Lipzen A."/>
            <person name="Chen C."/>
            <person name="Yanf M."/>
            <person name="Daum C."/>
            <person name="Ng V."/>
            <person name="Clum A."/>
            <person name="Ohm R."/>
            <person name="Martin F."/>
            <person name="Silar P."/>
            <person name="Natvig D."/>
            <person name="Lalanne C."/>
            <person name="Gautier V."/>
            <person name="Ament-Velasquez S.L."/>
            <person name="Kruys A."/>
            <person name="Hutchinson M.I."/>
            <person name="Powell A.J."/>
            <person name="Barry K."/>
            <person name="Miller A.N."/>
            <person name="Grigoriev I.V."/>
            <person name="Debuchy R."/>
            <person name="Gladieux P."/>
            <person name="Thoren M.H."/>
            <person name="Johannesson H."/>
        </authorList>
    </citation>
    <scope>NUCLEOTIDE SEQUENCE</scope>
    <source>
        <strain evidence="2">PSN243</strain>
    </source>
</reference>
<dbReference type="EMBL" id="MU866013">
    <property type="protein sequence ID" value="KAK4442530.1"/>
    <property type="molecule type" value="Genomic_DNA"/>
</dbReference>
<proteinExistence type="predicted"/>
<reference evidence="2" key="1">
    <citation type="journal article" date="2023" name="Mol. Phylogenet. Evol.">
        <title>Genome-scale phylogeny and comparative genomics of the fungal order Sordariales.</title>
        <authorList>
            <person name="Hensen N."/>
            <person name="Bonometti L."/>
            <person name="Westerberg I."/>
            <person name="Brannstrom I.O."/>
            <person name="Guillou S."/>
            <person name="Cros-Aarteil S."/>
            <person name="Calhoun S."/>
            <person name="Haridas S."/>
            <person name="Kuo A."/>
            <person name="Mondo S."/>
            <person name="Pangilinan J."/>
            <person name="Riley R."/>
            <person name="LaButti K."/>
            <person name="Andreopoulos B."/>
            <person name="Lipzen A."/>
            <person name="Chen C."/>
            <person name="Yan M."/>
            <person name="Daum C."/>
            <person name="Ng V."/>
            <person name="Clum A."/>
            <person name="Steindorff A."/>
            <person name="Ohm R.A."/>
            <person name="Martin F."/>
            <person name="Silar P."/>
            <person name="Natvig D.O."/>
            <person name="Lalanne C."/>
            <person name="Gautier V."/>
            <person name="Ament-Velasquez S.L."/>
            <person name="Kruys A."/>
            <person name="Hutchinson M.I."/>
            <person name="Powell A.J."/>
            <person name="Barry K."/>
            <person name="Miller A.N."/>
            <person name="Grigoriev I.V."/>
            <person name="Debuchy R."/>
            <person name="Gladieux P."/>
            <person name="Hiltunen Thoren M."/>
            <person name="Johannesson H."/>
        </authorList>
    </citation>
    <scope>NUCLEOTIDE SEQUENCE</scope>
    <source>
        <strain evidence="2">PSN243</strain>
    </source>
</reference>
<keyword evidence="3" id="KW-1185">Reference proteome</keyword>
<evidence type="ECO:0000256" key="1">
    <source>
        <dbReference type="SAM" id="MobiDB-lite"/>
    </source>
</evidence>
<gene>
    <name evidence="2" type="ORF">QBC34DRAFT_431516</name>
</gene>
<feature type="region of interest" description="Disordered" evidence="1">
    <location>
        <begin position="1"/>
        <end position="41"/>
    </location>
</feature>
<organism evidence="2 3">
    <name type="scientific">Podospora aff. communis PSN243</name>
    <dbReference type="NCBI Taxonomy" id="3040156"/>
    <lineage>
        <taxon>Eukaryota</taxon>
        <taxon>Fungi</taxon>
        <taxon>Dikarya</taxon>
        <taxon>Ascomycota</taxon>
        <taxon>Pezizomycotina</taxon>
        <taxon>Sordariomycetes</taxon>
        <taxon>Sordariomycetidae</taxon>
        <taxon>Sordariales</taxon>
        <taxon>Podosporaceae</taxon>
        <taxon>Podospora</taxon>
    </lineage>
</organism>
<sequence length="210" mass="23887">MVERPRDRTAPEDPDRLLNSPMYGDKQLMTDGGRRRPGSRGIDAILPPAKERLMFLNQEQFTMGTLLNRPRHEEMLWMDSVHDDCHLLYHLGLKARVFRKQCPTVKQGDCRETKKGHLSTRRKGVGYSAKKANNGDLDLHLRIGITVDGHKQNSLKALLWIIGRGKSWPSQRFPTFVTLALVALAPRPSQHSTPLRRSPKPSKGLRLSKN</sequence>
<evidence type="ECO:0000313" key="3">
    <source>
        <dbReference type="Proteomes" id="UP001321760"/>
    </source>
</evidence>
<protein>
    <submittedName>
        <fullName evidence="2">Uncharacterized protein</fullName>
    </submittedName>
</protein>
<accession>A0AAV9G397</accession>